<dbReference type="EMBL" id="VSRR010064448">
    <property type="protein sequence ID" value="MPC84118.1"/>
    <property type="molecule type" value="Genomic_DNA"/>
</dbReference>
<gene>
    <name evidence="1" type="ORF">E2C01_078845</name>
</gene>
<dbReference type="Proteomes" id="UP000324222">
    <property type="component" value="Unassembled WGS sequence"/>
</dbReference>
<protein>
    <submittedName>
        <fullName evidence="1">Uncharacterized protein</fullName>
    </submittedName>
</protein>
<accession>A0A5B7ITW3</accession>
<name>A0A5B7ITW3_PORTR</name>
<evidence type="ECO:0000313" key="2">
    <source>
        <dbReference type="Proteomes" id="UP000324222"/>
    </source>
</evidence>
<reference evidence="1 2" key="1">
    <citation type="submission" date="2019-05" db="EMBL/GenBank/DDBJ databases">
        <title>Another draft genome of Portunus trituberculatus and its Hox gene families provides insights of decapod evolution.</title>
        <authorList>
            <person name="Jeong J.-H."/>
            <person name="Song I."/>
            <person name="Kim S."/>
            <person name="Choi T."/>
            <person name="Kim D."/>
            <person name="Ryu S."/>
            <person name="Kim W."/>
        </authorList>
    </citation>
    <scope>NUCLEOTIDE SEQUENCE [LARGE SCALE GENOMIC DNA]</scope>
    <source>
        <tissue evidence="1">Muscle</tissue>
    </source>
</reference>
<evidence type="ECO:0000313" key="1">
    <source>
        <dbReference type="EMBL" id="MPC84118.1"/>
    </source>
</evidence>
<keyword evidence="2" id="KW-1185">Reference proteome</keyword>
<sequence>MHSNTRKMKSEAADLTVIDGWRSRVGELDGERNEATLPSSADLIELETFATHIRLQIGVPVCSNEI</sequence>
<dbReference type="AlphaFoldDB" id="A0A5B7ITW3"/>
<comment type="caution">
    <text evidence="1">The sequence shown here is derived from an EMBL/GenBank/DDBJ whole genome shotgun (WGS) entry which is preliminary data.</text>
</comment>
<proteinExistence type="predicted"/>
<organism evidence="1 2">
    <name type="scientific">Portunus trituberculatus</name>
    <name type="common">Swimming crab</name>
    <name type="synonym">Neptunus trituberculatus</name>
    <dbReference type="NCBI Taxonomy" id="210409"/>
    <lineage>
        <taxon>Eukaryota</taxon>
        <taxon>Metazoa</taxon>
        <taxon>Ecdysozoa</taxon>
        <taxon>Arthropoda</taxon>
        <taxon>Crustacea</taxon>
        <taxon>Multicrustacea</taxon>
        <taxon>Malacostraca</taxon>
        <taxon>Eumalacostraca</taxon>
        <taxon>Eucarida</taxon>
        <taxon>Decapoda</taxon>
        <taxon>Pleocyemata</taxon>
        <taxon>Brachyura</taxon>
        <taxon>Eubrachyura</taxon>
        <taxon>Portunoidea</taxon>
        <taxon>Portunidae</taxon>
        <taxon>Portuninae</taxon>
        <taxon>Portunus</taxon>
    </lineage>
</organism>